<evidence type="ECO:0000313" key="12">
    <source>
        <dbReference type="EMBL" id="SHI80095.1"/>
    </source>
</evidence>
<evidence type="ECO:0000313" key="13">
    <source>
        <dbReference type="Proteomes" id="UP000324781"/>
    </source>
</evidence>
<evidence type="ECO:0000256" key="1">
    <source>
        <dbReference type="ARBA" id="ARBA00004202"/>
    </source>
</evidence>
<dbReference type="Gene3D" id="3.40.50.300">
    <property type="entry name" value="P-loop containing nucleotide triphosphate hydrolases"/>
    <property type="match status" value="2"/>
</dbReference>
<evidence type="ECO:0000256" key="4">
    <source>
        <dbReference type="ARBA" id="ARBA00022475"/>
    </source>
</evidence>
<feature type="domain" description="ABC transporter" evidence="11">
    <location>
        <begin position="304"/>
        <end position="537"/>
    </location>
</feature>
<dbReference type="GO" id="GO:0042626">
    <property type="term" value="F:ATPase-coupled transmembrane transporter activity"/>
    <property type="evidence" value="ECO:0007669"/>
    <property type="project" value="TreeGrafter"/>
</dbReference>
<evidence type="ECO:0000256" key="5">
    <source>
        <dbReference type="ARBA" id="ARBA00022737"/>
    </source>
</evidence>
<dbReference type="AlphaFoldDB" id="A0A1M6E3W6"/>
<dbReference type="FunFam" id="3.40.50.300:FF:001422">
    <property type="entry name" value="Cobalt ABC transporter ATP-binding protein"/>
    <property type="match status" value="1"/>
</dbReference>
<sequence>MPVRTPIVEFRNFSFRYKSQSEPTLHDINLTIYKGEKVLILGPSGSGKSTLANCINGLNPFSYDGVITGSCKVAGMETKNASIFALSKVVGTVLQDSDAQFVGLSVGEDIAFALENQSVPRKEMLPKVEWAAGVVGMSDFLMHVPYELSGGQKQKVALAGVLHGDVDLLIFDEPLASLDPMMGMTAVELIDRIHKEQNKTVLIVEHRLEDVLHRSVDRIVLMNEGSIVYDGDPDRLLASDLLTRYGIREPLYIKALQYAGCELSSEQKLADIQTVDLSPFEEQLKKQQMMKLEKYVPRLGEEILKVENVTFAYDKDPVLKNISFSVRKGEKIAVVGKNGAGKSTLAKLLCGIVRPREGRVLINGTDYTQYSIKEIGERIGYVMQNPNQMLVKDIIKDEVELAMLLRGKSRAEIDEAVKKTLKMCGLYPMRNWPVSAVSYGQKKRATIASILVLQPEIIILDEPTAGQDFRHYTEIMEFLDELNREYGITILFVTHDMHLAIQYTDRALVFSEGELVADDSVFRVLSNDEVITKANLKQTSLYTLARRLGFEPEAYIEHFINYERMVRVHGKQAAD</sequence>
<accession>A0A1M6E3W6</accession>
<evidence type="ECO:0000259" key="11">
    <source>
        <dbReference type="PROSITE" id="PS50893"/>
    </source>
</evidence>
<keyword evidence="6" id="KW-0547">Nucleotide-binding</keyword>
<evidence type="ECO:0000256" key="7">
    <source>
        <dbReference type="ARBA" id="ARBA00022840"/>
    </source>
</evidence>
<evidence type="ECO:0000256" key="8">
    <source>
        <dbReference type="ARBA" id="ARBA00022967"/>
    </source>
</evidence>
<dbReference type="NCBIfam" id="NF010167">
    <property type="entry name" value="PRK13648.1"/>
    <property type="match status" value="2"/>
</dbReference>
<dbReference type="InterPro" id="IPR003439">
    <property type="entry name" value="ABC_transporter-like_ATP-bd"/>
</dbReference>
<dbReference type="InterPro" id="IPR015856">
    <property type="entry name" value="ABC_transpr_CbiO/EcfA_su"/>
</dbReference>
<comment type="subcellular location">
    <subcellularLocation>
        <location evidence="1">Cell membrane</location>
        <topology evidence="1">Peripheral membrane protein</topology>
    </subcellularLocation>
</comment>
<dbReference type="GO" id="GO:0005524">
    <property type="term" value="F:ATP binding"/>
    <property type="evidence" value="ECO:0007669"/>
    <property type="project" value="UniProtKB-KW"/>
</dbReference>
<keyword evidence="3" id="KW-0813">Transport</keyword>
<evidence type="ECO:0000256" key="2">
    <source>
        <dbReference type="ARBA" id="ARBA00005417"/>
    </source>
</evidence>
<evidence type="ECO:0000256" key="6">
    <source>
        <dbReference type="ARBA" id="ARBA00022741"/>
    </source>
</evidence>
<dbReference type="PANTHER" id="PTHR43553">
    <property type="entry name" value="HEAVY METAL TRANSPORTER"/>
    <property type="match status" value="1"/>
</dbReference>
<dbReference type="Proteomes" id="UP000324781">
    <property type="component" value="Unassembled WGS sequence"/>
</dbReference>
<dbReference type="CDD" id="cd03225">
    <property type="entry name" value="ABC_cobalt_CbiO_domain1"/>
    <property type="match status" value="2"/>
</dbReference>
<dbReference type="EMBL" id="FQZP01000010">
    <property type="protein sequence ID" value="SHI80095.1"/>
    <property type="molecule type" value="Genomic_DNA"/>
</dbReference>
<dbReference type="InterPro" id="IPR003593">
    <property type="entry name" value="AAA+_ATPase"/>
</dbReference>
<keyword evidence="13" id="KW-1185">Reference proteome</keyword>
<dbReference type="PROSITE" id="PS50893">
    <property type="entry name" value="ABC_TRANSPORTER_2"/>
    <property type="match status" value="2"/>
</dbReference>
<evidence type="ECO:0000256" key="3">
    <source>
        <dbReference type="ARBA" id="ARBA00022448"/>
    </source>
</evidence>
<reference evidence="12 13" key="1">
    <citation type="submission" date="2016-11" db="EMBL/GenBank/DDBJ databases">
        <authorList>
            <person name="Varghese N."/>
            <person name="Submissions S."/>
        </authorList>
    </citation>
    <scope>NUCLEOTIDE SEQUENCE [LARGE SCALE GENOMIC DNA]</scope>
    <source>
        <strain evidence="12 13">DSM 19027</strain>
    </source>
</reference>
<dbReference type="InterPro" id="IPR027417">
    <property type="entry name" value="P-loop_NTPase"/>
</dbReference>
<dbReference type="SUPFAM" id="SSF52540">
    <property type="entry name" value="P-loop containing nucleoside triphosphate hydrolases"/>
    <property type="match status" value="2"/>
</dbReference>
<name>A0A1M6E3W6_9FIRM</name>
<dbReference type="Pfam" id="PF12558">
    <property type="entry name" value="DUF3744"/>
    <property type="match status" value="1"/>
</dbReference>
<keyword evidence="9" id="KW-0472">Membrane</keyword>
<dbReference type="RefSeq" id="WP_149678192.1">
    <property type="nucleotide sequence ID" value="NZ_FQZP01000010.1"/>
</dbReference>
<dbReference type="Pfam" id="PF00005">
    <property type="entry name" value="ABC_tran"/>
    <property type="match status" value="2"/>
</dbReference>
<organism evidence="12 13">
    <name type="scientific">Thermoclostridium caenicola</name>
    <dbReference type="NCBI Taxonomy" id="659425"/>
    <lineage>
        <taxon>Bacteria</taxon>
        <taxon>Bacillati</taxon>
        <taxon>Bacillota</taxon>
        <taxon>Clostridia</taxon>
        <taxon>Eubacteriales</taxon>
        <taxon>Oscillospiraceae</taxon>
        <taxon>Thermoclostridium</taxon>
    </lineage>
</organism>
<comment type="function">
    <text evidence="10">Probably part of an ABC transporter complex. Responsible for energy coupling to the transport system.</text>
</comment>
<protein>
    <submittedName>
        <fullName evidence="12">Energy-coupling factor transport system ATP-binding protein</fullName>
    </submittedName>
</protein>
<dbReference type="InterPro" id="IPR017871">
    <property type="entry name" value="ABC_transporter-like_CS"/>
</dbReference>
<dbReference type="FunFam" id="3.40.50.300:FF:000224">
    <property type="entry name" value="Energy-coupling factor transporter ATP-binding protein EcfA"/>
    <property type="match status" value="1"/>
</dbReference>
<gene>
    <name evidence="12" type="ORF">SAMN05444373_101031</name>
</gene>
<evidence type="ECO:0000256" key="9">
    <source>
        <dbReference type="ARBA" id="ARBA00023136"/>
    </source>
</evidence>
<dbReference type="InterPro" id="IPR022216">
    <property type="entry name" value="ABC_Co_transporter"/>
</dbReference>
<dbReference type="SMART" id="SM00382">
    <property type="entry name" value="AAA"/>
    <property type="match status" value="2"/>
</dbReference>
<keyword evidence="5" id="KW-0677">Repeat</keyword>
<feature type="domain" description="ABC transporter" evidence="11">
    <location>
        <begin position="8"/>
        <end position="249"/>
    </location>
</feature>
<dbReference type="OrthoDB" id="501320at2"/>
<dbReference type="PROSITE" id="PS00211">
    <property type="entry name" value="ABC_TRANSPORTER_1"/>
    <property type="match status" value="2"/>
</dbReference>
<dbReference type="GO" id="GO:0043190">
    <property type="term" value="C:ATP-binding cassette (ABC) transporter complex"/>
    <property type="evidence" value="ECO:0007669"/>
    <property type="project" value="TreeGrafter"/>
</dbReference>
<keyword evidence="8" id="KW-1278">Translocase</keyword>
<evidence type="ECO:0000256" key="10">
    <source>
        <dbReference type="ARBA" id="ARBA00025157"/>
    </source>
</evidence>
<keyword evidence="7 12" id="KW-0067">ATP-binding</keyword>
<comment type="similarity">
    <text evidence="2">Belongs to the ABC transporter superfamily.</text>
</comment>
<dbReference type="InterPro" id="IPR050095">
    <property type="entry name" value="ECF_ABC_transporter_ATP-bd"/>
</dbReference>
<dbReference type="PANTHER" id="PTHR43553:SF26">
    <property type="entry name" value="ABC TRANSPORTER ATP-BINDING PROTEIN BC_2655-RELATED"/>
    <property type="match status" value="1"/>
</dbReference>
<dbReference type="GO" id="GO:0016887">
    <property type="term" value="F:ATP hydrolysis activity"/>
    <property type="evidence" value="ECO:0007669"/>
    <property type="project" value="InterPro"/>
</dbReference>
<keyword evidence="4" id="KW-1003">Cell membrane</keyword>
<proteinExistence type="inferred from homology"/>